<feature type="region of interest" description="Disordered" evidence="4">
    <location>
        <begin position="364"/>
        <end position="404"/>
    </location>
</feature>
<sequence>MGKNGGTSWLTAVKRAFWSPEKKSCRRKVDHELEEEEEKKKEKKKWLFRKASNHAHQQTEAKVVAANTSVPPRTSTLPIEQRHAIAVAAATAAAAEAAVATAKAAVEIIRLTGQQSKTDSNTNSFRRHSAAILIQTAFRGYLARSALVALRGIVKLQALIRGQNVRKQAKMTLKCMQALLRVQARVRDQRARLSHDGGRRSMFAETTNLWESRYLKDIRDRKSMSRDGSCIADDWRDCPHTLEELETILKARNEAVSYHDQKSLAYAFSQQIWDSDSNPYAEEEYEPEEDSTKWLDTWMSRNSTDHKRDSIKTVEIDTPNLNHPSRNSHYRSPIHRQSIPHFAASPHHSSLYNVPIVPQPITPSPISKTRSLQVRSASPRCLKEEKSYSTANTPSLRSTSTHRISSSNFRYNTCTNETAGNAAIPNYMAATESAKARIRSQSAPRQRSSTPERDRSGSAKKRLSYPIPDPYYVNVGFGCTSSRSQNLRSPSFKSVQAGYVGMEQQSNRSDSIGGEISPCSTTDLRRWLR</sequence>
<dbReference type="GO" id="GO:0005516">
    <property type="term" value="F:calmodulin binding"/>
    <property type="evidence" value="ECO:0007669"/>
    <property type="project" value="UniProtKB-KW"/>
</dbReference>
<feature type="compositionally biased region" description="Basic and acidic residues" evidence="4">
    <location>
        <begin position="21"/>
        <end position="31"/>
    </location>
</feature>
<dbReference type="PANTHER" id="PTHR32295">
    <property type="entry name" value="IQ-DOMAIN 5-RELATED"/>
    <property type="match status" value="1"/>
</dbReference>
<feature type="domain" description="DUF4005" evidence="5">
    <location>
        <begin position="378"/>
        <end position="489"/>
    </location>
</feature>
<feature type="compositionally biased region" description="Polar residues" evidence="4">
    <location>
        <begin position="364"/>
        <end position="376"/>
    </location>
</feature>
<accession>A0ABD1WD19</accession>
<comment type="subunit">
    <text evidence="3">Binds to multiple calmodulin (CaM) in the presence of Ca(2+) and CaM-like proteins.</text>
</comment>
<evidence type="ECO:0000259" key="5">
    <source>
        <dbReference type="Pfam" id="PF13178"/>
    </source>
</evidence>
<feature type="region of interest" description="Disordered" evidence="4">
    <location>
        <begin position="432"/>
        <end position="465"/>
    </location>
</feature>
<comment type="caution">
    <text evidence="6">The sequence shown here is derived from an EMBL/GenBank/DDBJ whole genome shotgun (WGS) entry which is preliminary data.</text>
</comment>
<dbReference type="InterPro" id="IPR000048">
    <property type="entry name" value="IQ_motif_EF-hand-BS"/>
</dbReference>
<comment type="similarity">
    <text evidence="2">Belongs to the IQD family.</text>
</comment>
<feature type="region of interest" description="Disordered" evidence="4">
    <location>
        <begin position="21"/>
        <end position="44"/>
    </location>
</feature>
<evidence type="ECO:0000313" key="7">
    <source>
        <dbReference type="Proteomes" id="UP001604277"/>
    </source>
</evidence>
<dbReference type="Pfam" id="PF00612">
    <property type="entry name" value="IQ"/>
    <property type="match status" value="2"/>
</dbReference>
<feature type="region of interest" description="Disordered" evidence="4">
    <location>
        <begin position="52"/>
        <end position="71"/>
    </location>
</feature>
<keyword evidence="7" id="KW-1185">Reference proteome</keyword>
<protein>
    <submittedName>
        <fullName evidence="6">IQ-domain 18</fullName>
    </submittedName>
</protein>
<name>A0ABD1WD19_9LAMI</name>
<feature type="compositionally biased region" description="Polar residues" evidence="4">
    <location>
        <begin position="54"/>
        <end position="71"/>
    </location>
</feature>
<dbReference type="AlphaFoldDB" id="A0ABD1WD19"/>
<feature type="compositionally biased region" description="Polar residues" evidence="4">
    <location>
        <begin position="439"/>
        <end position="449"/>
    </location>
</feature>
<dbReference type="PROSITE" id="PS50096">
    <property type="entry name" value="IQ"/>
    <property type="match status" value="2"/>
</dbReference>
<gene>
    <name evidence="6" type="ORF">Fot_09102</name>
</gene>
<dbReference type="InterPro" id="IPR025064">
    <property type="entry name" value="DUF4005"/>
</dbReference>
<evidence type="ECO:0000313" key="6">
    <source>
        <dbReference type="EMBL" id="KAL2547572.1"/>
    </source>
</evidence>
<organism evidence="6 7">
    <name type="scientific">Forsythia ovata</name>
    <dbReference type="NCBI Taxonomy" id="205694"/>
    <lineage>
        <taxon>Eukaryota</taxon>
        <taxon>Viridiplantae</taxon>
        <taxon>Streptophyta</taxon>
        <taxon>Embryophyta</taxon>
        <taxon>Tracheophyta</taxon>
        <taxon>Spermatophyta</taxon>
        <taxon>Magnoliopsida</taxon>
        <taxon>eudicotyledons</taxon>
        <taxon>Gunneridae</taxon>
        <taxon>Pentapetalae</taxon>
        <taxon>asterids</taxon>
        <taxon>lamiids</taxon>
        <taxon>Lamiales</taxon>
        <taxon>Oleaceae</taxon>
        <taxon>Forsythieae</taxon>
        <taxon>Forsythia</taxon>
    </lineage>
</organism>
<dbReference type="Gene3D" id="1.20.5.190">
    <property type="match status" value="1"/>
</dbReference>
<dbReference type="PANTHER" id="PTHR32295:SF151">
    <property type="entry name" value="PROTEIN IQ-DOMAIN 1-LIKE"/>
    <property type="match status" value="1"/>
</dbReference>
<dbReference type="Pfam" id="PF13178">
    <property type="entry name" value="DUF4005"/>
    <property type="match status" value="1"/>
</dbReference>
<reference evidence="7" key="1">
    <citation type="submission" date="2024-07" db="EMBL/GenBank/DDBJ databases">
        <title>Two chromosome-level genome assemblies of Korean endemic species Abeliophyllum distichum and Forsythia ovata (Oleaceae).</title>
        <authorList>
            <person name="Jang H."/>
        </authorList>
    </citation>
    <scope>NUCLEOTIDE SEQUENCE [LARGE SCALE GENOMIC DNA]</scope>
</reference>
<evidence type="ECO:0000256" key="3">
    <source>
        <dbReference type="ARBA" id="ARBA00024378"/>
    </source>
</evidence>
<dbReference type="SMART" id="SM00015">
    <property type="entry name" value="IQ"/>
    <property type="match status" value="2"/>
</dbReference>
<keyword evidence="1" id="KW-0112">Calmodulin-binding</keyword>
<evidence type="ECO:0000256" key="4">
    <source>
        <dbReference type="SAM" id="MobiDB-lite"/>
    </source>
</evidence>
<evidence type="ECO:0000256" key="1">
    <source>
        <dbReference type="ARBA" id="ARBA00022860"/>
    </source>
</evidence>
<dbReference type="Proteomes" id="UP001604277">
    <property type="component" value="Unassembled WGS sequence"/>
</dbReference>
<dbReference type="CDD" id="cd23767">
    <property type="entry name" value="IQCD"/>
    <property type="match status" value="1"/>
</dbReference>
<dbReference type="EMBL" id="JBFOLJ010000003">
    <property type="protein sequence ID" value="KAL2547572.1"/>
    <property type="molecule type" value="Genomic_DNA"/>
</dbReference>
<proteinExistence type="inferred from homology"/>
<feature type="compositionally biased region" description="Polar residues" evidence="4">
    <location>
        <begin position="388"/>
        <end position="404"/>
    </location>
</feature>
<evidence type="ECO:0000256" key="2">
    <source>
        <dbReference type="ARBA" id="ARBA00024341"/>
    </source>
</evidence>